<gene>
    <name evidence="3" type="ORF">EGH23_22005</name>
</gene>
<keyword evidence="1" id="KW-0472">Membrane</keyword>
<comment type="caution">
    <text evidence="3">The sequence shown here is derived from an EMBL/GenBank/DDBJ whole genome shotgun (WGS) entry which is preliminary data.</text>
</comment>
<organism evidence="3 4">
    <name type="scientific">Haloarcula nitratireducens</name>
    <dbReference type="NCBI Taxonomy" id="2487749"/>
    <lineage>
        <taxon>Archaea</taxon>
        <taxon>Methanobacteriati</taxon>
        <taxon>Methanobacteriota</taxon>
        <taxon>Stenosarchaea group</taxon>
        <taxon>Halobacteria</taxon>
        <taxon>Halobacteriales</taxon>
        <taxon>Haloarculaceae</taxon>
        <taxon>Haloarcula</taxon>
    </lineage>
</organism>
<feature type="transmembrane region" description="Helical" evidence="1">
    <location>
        <begin position="121"/>
        <end position="139"/>
    </location>
</feature>
<feature type="transmembrane region" description="Helical" evidence="1">
    <location>
        <begin position="46"/>
        <end position="69"/>
    </location>
</feature>
<feature type="transmembrane region" description="Helical" evidence="1">
    <location>
        <begin position="255"/>
        <end position="278"/>
    </location>
</feature>
<feature type="transmembrane region" description="Helical" evidence="1">
    <location>
        <begin position="20"/>
        <end position="40"/>
    </location>
</feature>
<dbReference type="GO" id="GO:0008237">
    <property type="term" value="F:metallopeptidase activity"/>
    <property type="evidence" value="ECO:0007669"/>
    <property type="project" value="UniProtKB-KW"/>
</dbReference>
<sequence length="304" mass="32678">MTDAFHESVVRSWIDRHRLVSFLVITYAFTWVIQGALLASGLEASWTQSILIGFGGFGPPVGAAVVIWASGGDLRKWIGQFFHWQIGAKWWLLALGLPFVILVMGSILFVGLGGPVDLSSFPFPGIYLFVLVWGTIWGGGQEDLGWRGFLLPFLQERHSALVSSVFVGVAWAGWHLPLFLNATTTHGAWPLSQQLLWVVSILSGSILWTWMYNSTGGSVLAVAVFHAGINGMGVFHPADTEAIAPGGVPDPVLSLLAEVTGAVPMVALALLLVVVYGADRLSNHEPPGLEVVGIDHGNTSTESR</sequence>
<keyword evidence="3" id="KW-0378">Hydrolase</keyword>
<dbReference type="AlphaFoldDB" id="A0AAW4PI97"/>
<keyword evidence="1" id="KW-1133">Transmembrane helix</keyword>
<feature type="transmembrane region" description="Helical" evidence="1">
    <location>
        <begin position="194"/>
        <end position="212"/>
    </location>
</feature>
<dbReference type="RefSeq" id="WP_220582142.1">
    <property type="nucleotide sequence ID" value="NZ_RKLT01000022.1"/>
</dbReference>
<evidence type="ECO:0000259" key="2">
    <source>
        <dbReference type="Pfam" id="PF02517"/>
    </source>
</evidence>
<evidence type="ECO:0000313" key="4">
    <source>
        <dbReference type="Proteomes" id="UP001430455"/>
    </source>
</evidence>
<accession>A0AAW4PI97</accession>
<evidence type="ECO:0000313" key="3">
    <source>
        <dbReference type="EMBL" id="MBX0297554.1"/>
    </source>
</evidence>
<dbReference type="PANTHER" id="PTHR35797">
    <property type="entry name" value="PROTEASE-RELATED"/>
    <property type="match status" value="1"/>
</dbReference>
<dbReference type="EMBL" id="RKLT01000022">
    <property type="protein sequence ID" value="MBX0297554.1"/>
    <property type="molecule type" value="Genomic_DNA"/>
</dbReference>
<feature type="domain" description="CAAX prenyl protease 2/Lysostaphin resistance protein A-like" evidence="2">
    <location>
        <begin position="127"/>
        <end position="232"/>
    </location>
</feature>
<dbReference type="Pfam" id="PF02517">
    <property type="entry name" value="Rce1-like"/>
    <property type="match status" value="1"/>
</dbReference>
<dbReference type="InterPro" id="IPR042150">
    <property type="entry name" value="MmRce1-like"/>
</dbReference>
<name>A0AAW4PI97_9EURY</name>
<keyword evidence="4" id="KW-1185">Reference proteome</keyword>
<dbReference type="GO" id="GO:0080120">
    <property type="term" value="P:CAAX-box protein maturation"/>
    <property type="evidence" value="ECO:0007669"/>
    <property type="project" value="UniProtKB-ARBA"/>
</dbReference>
<evidence type="ECO:0000256" key="1">
    <source>
        <dbReference type="SAM" id="Phobius"/>
    </source>
</evidence>
<reference evidence="3 4" key="1">
    <citation type="submission" date="2021-06" db="EMBL/GenBank/DDBJ databases">
        <title>Halomicroarcula sp. a new haloarchaeum isolated from saline soil.</title>
        <authorList>
            <person name="Duran-Viseras A."/>
            <person name="Sanchez-Porro C."/>
            <person name="Ventosa A."/>
        </authorList>
    </citation>
    <scope>NUCLEOTIDE SEQUENCE [LARGE SCALE GENOMIC DNA]</scope>
    <source>
        <strain evidence="3 4">F27</strain>
    </source>
</reference>
<keyword evidence="3" id="KW-0482">Metalloprotease</keyword>
<keyword evidence="3" id="KW-0645">Protease</keyword>
<feature type="transmembrane region" description="Helical" evidence="1">
    <location>
        <begin position="90"/>
        <end position="109"/>
    </location>
</feature>
<protein>
    <submittedName>
        <fullName evidence="3">CPBP family intramembrane metalloprotease</fullName>
    </submittedName>
</protein>
<dbReference type="Proteomes" id="UP001430455">
    <property type="component" value="Unassembled WGS sequence"/>
</dbReference>
<dbReference type="GO" id="GO:0004175">
    <property type="term" value="F:endopeptidase activity"/>
    <property type="evidence" value="ECO:0007669"/>
    <property type="project" value="UniProtKB-ARBA"/>
</dbReference>
<dbReference type="InterPro" id="IPR003675">
    <property type="entry name" value="Rce1/LyrA-like_dom"/>
</dbReference>
<keyword evidence="1" id="KW-0812">Transmembrane</keyword>
<feature type="transmembrane region" description="Helical" evidence="1">
    <location>
        <begin position="160"/>
        <end position="182"/>
    </location>
</feature>
<dbReference type="PANTHER" id="PTHR35797:SF1">
    <property type="entry name" value="PROTEASE"/>
    <property type="match status" value="1"/>
</dbReference>
<proteinExistence type="predicted"/>